<evidence type="ECO:0000313" key="3">
    <source>
        <dbReference type="Proteomes" id="UP000441585"/>
    </source>
</evidence>
<keyword evidence="1" id="KW-1133">Transmembrane helix</keyword>
<dbReference type="AlphaFoldDB" id="A0A6I2M7E4"/>
<keyword evidence="1" id="KW-0812">Transmembrane</keyword>
<feature type="transmembrane region" description="Helical" evidence="1">
    <location>
        <begin position="31"/>
        <end position="53"/>
    </location>
</feature>
<accession>A0A6I2M7E4</accession>
<dbReference type="Proteomes" id="UP000441585">
    <property type="component" value="Unassembled WGS sequence"/>
</dbReference>
<evidence type="ECO:0000313" key="2">
    <source>
        <dbReference type="EMBL" id="MRX53312.1"/>
    </source>
</evidence>
<feature type="transmembrane region" description="Helical" evidence="1">
    <location>
        <begin position="7"/>
        <end position="25"/>
    </location>
</feature>
<name>A0A6I2M7E4_9BACI</name>
<reference evidence="2 3" key="1">
    <citation type="submission" date="2019-11" db="EMBL/GenBank/DDBJ databases">
        <title>Bacillus idriensis genome.</title>
        <authorList>
            <person name="Konopka E.N."/>
            <person name="Newman J.D."/>
        </authorList>
    </citation>
    <scope>NUCLEOTIDE SEQUENCE [LARGE SCALE GENOMIC DNA]</scope>
    <source>
        <strain evidence="2 3">DSM 19097</strain>
    </source>
</reference>
<proteinExistence type="predicted"/>
<dbReference type="RefSeq" id="WP_083328206.1">
    <property type="nucleotide sequence ID" value="NZ_CAJFZX010000008.1"/>
</dbReference>
<organism evidence="2 3">
    <name type="scientific">Metabacillus idriensis</name>
    <dbReference type="NCBI Taxonomy" id="324768"/>
    <lineage>
        <taxon>Bacteria</taxon>
        <taxon>Bacillati</taxon>
        <taxon>Bacillota</taxon>
        <taxon>Bacilli</taxon>
        <taxon>Bacillales</taxon>
        <taxon>Bacillaceae</taxon>
        <taxon>Metabacillus</taxon>
    </lineage>
</organism>
<protein>
    <submittedName>
        <fullName evidence="2">Uncharacterized protein</fullName>
    </submittedName>
</protein>
<keyword evidence="3" id="KW-1185">Reference proteome</keyword>
<evidence type="ECO:0000256" key="1">
    <source>
        <dbReference type="SAM" id="Phobius"/>
    </source>
</evidence>
<sequence>MLKLMKRNIVLILCIIGFASPFIFIQLTDWFYYSSLIGWIIGFICIAAAYVIVSKRPDDESTGERTT</sequence>
<dbReference type="EMBL" id="WKKF01000001">
    <property type="protein sequence ID" value="MRX53312.1"/>
    <property type="molecule type" value="Genomic_DNA"/>
</dbReference>
<comment type="caution">
    <text evidence="2">The sequence shown here is derived from an EMBL/GenBank/DDBJ whole genome shotgun (WGS) entry which is preliminary data.</text>
</comment>
<keyword evidence="1" id="KW-0472">Membrane</keyword>
<gene>
    <name evidence="2" type="ORF">GJU41_04965</name>
</gene>